<protein>
    <submittedName>
        <fullName evidence="5">Beta-galactosidase</fullName>
        <ecNumber evidence="5">3.2.1.23</ecNumber>
    </submittedName>
</protein>
<dbReference type="InterPro" id="IPR017853">
    <property type="entry name" value="GH"/>
</dbReference>
<dbReference type="PRINTS" id="PR00742">
    <property type="entry name" value="GLHYDRLASE35"/>
</dbReference>
<organism evidence="5 6">
    <name type="scientific">Microbacterium arthrosphaerae</name>
    <dbReference type="NCBI Taxonomy" id="792652"/>
    <lineage>
        <taxon>Bacteria</taxon>
        <taxon>Bacillati</taxon>
        <taxon>Actinomycetota</taxon>
        <taxon>Actinomycetes</taxon>
        <taxon>Micrococcales</taxon>
        <taxon>Microbacteriaceae</taxon>
        <taxon>Microbacterium</taxon>
    </lineage>
</organism>
<dbReference type="RefSeq" id="WP_318352531.1">
    <property type="nucleotide sequence ID" value="NZ_JAWQEV010000001.1"/>
</dbReference>
<dbReference type="Proteomes" id="UP001283109">
    <property type="component" value="Unassembled WGS sequence"/>
</dbReference>
<accession>A0ABU4GY65</accession>
<evidence type="ECO:0000313" key="6">
    <source>
        <dbReference type="Proteomes" id="UP001283109"/>
    </source>
</evidence>
<sequence length="822" mass="87925">MSTAALPAGVGDPAHDGLLTTTGPIPAGSPSSTDHDRTAPVAPLRLDATGAAREERRPRMANDEDARPGLQLTSRALVRDGRPWLPVSGELHYTRVPRERWIDRLRLMRAGGISVVSAYVPWLHHEPVRGHARFDGRYDVAAFVDAVRAEGLELILRIGPWAHGEMRNGGFPDWVQQAPVRHRTDDPAYLELVRDWFATLARALDGRANPDTLLGLQLENELYDQPGHLVTLKRLAREAGLSAPLWTATAWGGAELPDPEVLPLWGGYGDGFWVDPDGPWDATFRAHYFFSATWDDPGIGADVRGEEAGGRADLSPWFPAATCELGGGMATAYHRRPRPDALDIAAIAHAKLGSGSAWQGYYMYAGGTNPGPGLEETQATGYPNDMTRLSYDFHAPIGEAGRASASHAALRLQHAFIAAFGDRLAPMASHLPDARPSGVADSTTLRWAVRADDGAGFVFIGWHQPHVPLTAYRGAQLRIDTADGSVELPSAPVDIPPGTLARWPLRLELGGVAIEWATASALTVLPASTEDGVPTLVLIEDAGIPVELCHDGVAHRLQPGLAPVRIEEPHGAALDVLVLPAAEATSVWVVDAGGRRRLLLSADEVTSDVEGTLSVRASGREPRVREYAGGAWSAPDWHHAQGAAAAASVTARLVRAATLPSGEYGSRDGRQAAPADAVLDAHAAVYRIDVPDWVEDDAVLRIAWAGDVAQLRVDGETVTDRFWEGSELMVHLRDAGATPGGHVELRVLPLRDDSGVHLPADAAARLAAPRGMLCTLDGARIEQRALWHEAGTRADDDNGNGNGDGNGNGNGDHGDGDPRRRR</sequence>
<name>A0ABU4GY65_9MICO</name>
<evidence type="ECO:0000256" key="3">
    <source>
        <dbReference type="SAM" id="MobiDB-lite"/>
    </source>
</evidence>
<feature type="compositionally biased region" description="Basic and acidic residues" evidence="3">
    <location>
        <begin position="52"/>
        <end position="65"/>
    </location>
</feature>
<dbReference type="Pfam" id="PF01301">
    <property type="entry name" value="Glyco_hydro_35"/>
    <property type="match status" value="1"/>
</dbReference>
<gene>
    <name evidence="5" type="ORF">R8Z58_04435</name>
</gene>
<evidence type="ECO:0000259" key="4">
    <source>
        <dbReference type="Pfam" id="PF01301"/>
    </source>
</evidence>
<dbReference type="EC" id="3.2.1.23" evidence="5"/>
<proteinExistence type="inferred from homology"/>
<dbReference type="GO" id="GO:0004565">
    <property type="term" value="F:beta-galactosidase activity"/>
    <property type="evidence" value="ECO:0007669"/>
    <property type="project" value="UniProtKB-EC"/>
</dbReference>
<dbReference type="SUPFAM" id="SSF51445">
    <property type="entry name" value="(Trans)glycosidases"/>
    <property type="match status" value="1"/>
</dbReference>
<feature type="region of interest" description="Disordered" evidence="3">
    <location>
        <begin position="792"/>
        <end position="822"/>
    </location>
</feature>
<feature type="compositionally biased region" description="Gly residues" evidence="3">
    <location>
        <begin position="800"/>
        <end position="811"/>
    </location>
</feature>
<dbReference type="InterPro" id="IPR031330">
    <property type="entry name" value="Gly_Hdrlase_35_cat"/>
</dbReference>
<comment type="caution">
    <text evidence="5">The sequence shown here is derived from an EMBL/GenBank/DDBJ whole genome shotgun (WGS) entry which is preliminary data.</text>
</comment>
<feature type="domain" description="Glycoside hydrolase 35 catalytic" evidence="4">
    <location>
        <begin position="77"/>
        <end position="222"/>
    </location>
</feature>
<dbReference type="Gene3D" id="3.20.20.80">
    <property type="entry name" value="Glycosidases"/>
    <property type="match status" value="1"/>
</dbReference>
<reference evidence="5 6" key="1">
    <citation type="submission" date="2023-11" db="EMBL/GenBank/DDBJ databases">
        <title>Draft genome sequence of Microbacterium arthrosphaerae JCM 30492.</title>
        <authorList>
            <person name="Zhang G."/>
            <person name="Ding Y."/>
        </authorList>
    </citation>
    <scope>NUCLEOTIDE SEQUENCE [LARGE SCALE GENOMIC DNA]</scope>
    <source>
        <strain evidence="5 6">JCM 30492</strain>
    </source>
</reference>
<evidence type="ECO:0000256" key="2">
    <source>
        <dbReference type="RuleBase" id="RU003679"/>
    </source>
</evidence>
<keyword evidence="5" id="KW-0378">Hydrolase</keyword>
<comment type="similarity">
    <text evidence="1 2">Belongs to the glycosyl hydrolase 35 family.</text>
</comment>
<feature type="compositionally biased region" description="Basic and acidic residues" evidence="3">
    <location>
        <begin position="812"/>
        <end position="822"/>
    </location>
</feature>
<keyword evidence="6" id="KW-1185">Reference proteome</keyword>
<dbReference type="InterPro" id="IPR001944">
    <property type="entry name" value="Glycoside_Hdrlase_35"/>
</dbReference>
<evidence type="ECO:0000313" key="5">
    <source>
        <dbReference type="EMBL" id="MDW4572021.1"/>
    </source>
</evidence>
<evidence type="ECO:0000256" key="1">
    <source>
        <dbReference type="ARBA" id="ARBA00009809"/>
    </source>
</evidence>
<dbReference type="PANTHER" id="PTHR23421">
    <property type="entry name" value="BETA-GALACTOSIDASE RELATED"/>
    <property type="match status" value="1"/>
</dbReference>
<dbReference type="EMBL" id="JAWQEV010000001">
    <property type="protein sequence ID" value="MDW4572021.1"/>
    <property type="molecule type" value="Genomic_DNA"/>
</dbReference>
<feature type="region of interest" description="Disordered" evidence="3">
    <location>
        <begin position="1"/>
        <end position="65"/>
    </location>
</feature>
<keyword evidence="5" id="KW-0326">Glycosidase</keyword>